<accession>A0ABM7C9S4</accession>
<dbReference type="Gene3D" id="3.30.530.20">
    <property type="match status" value="1"/>
</dbReference>
<dbReference type="Proteomes" id="UP000274483">
    <property type="component" value="Chromosome"/>
</dbReference>
<keyword evidence="4" id="KW-1185">Reference proteome</keyword>
<evidence type="ECO:0000259" key="2">
    <source>
        <dbReference type="Pfam" id="PF08327"/>
    </source>
</evidence>
<dbReference type="InterPro" id="IPR013538">
    <property type="entry name" value="ASHA1/2-like_C"/>
</dbReference>
<dbReference type="EMBL" id="CP034158">
    <property type="protein sequence ID" value="AZI67746.1"/>
    <property type="molecule type" value="Genomic_DNA"/>
</dbReference>
<dbReference type="InterPro" id="IPR023393">
    <property type="entry name" value="START-like_dom_sf"/>
</dbReference>
<proteinExistence type="inferred from homology"/>
<dbReference type="CDD" id="cd07814">
    <property type="entry name" value="SRPBCC_CalC_Aha1-like"/>
    <property type="match status" value="1"/>
</dbReference>
<evidence type="ECO:0000256" key="1">
    <source>
        <dbReference type="ARBA" id="ARBA00006817"/>
    </source>
</evidence>
<evidence type="ECO:0000313" key="3">
    <source>
        <dbReference type="EMBL" id="AZI67746.1"/>
    </source>
</evidence>
<gene>
    <name evidence="3" type="ORF">EIB71_08745</name>
</gene>
<comment type="similarity">
    <text evidence="1">Belongs to the AHA1 family.</text>
</comment>
<feature type="domain" description="Activator of Hsp90 ATPase homologue 1/2-like C-terminal" evidence="2">
    <location>
        <begin position="11"/>
        <end position="101"/>
    </location>
</feature>
<dbReference type="SUPFAM" id="SSF55961">
    <property type="entry name" value="Bet v1-like"/>
    <property type="match status" value="1"/>
</dbReference>
<dbReference type="Pfam" id="PF08327">
    <property type="entry name" value="AHSA1"/>
    <property type="match status" value="1"/>
</dbReference>
<protein>
    <submittedName>
        <fullName evidence="3">SRPBCC domain-containing protein</fullName>
    </submittedName>
</protein>
<name>A0ABM7C9S4_9FLAO</name>
<sequence>METLNYEMYINAPIQDVWNLLWNEETYQQWTQFFAEGSQFKSDWKVGGKTYFTDKSGDGMVSTIVSLNEPTEVVFRHLGTYKNGVEDTQSRDVKQWSGTEEKYFLRAVDDNTTELRAIVHADENLVDMMNTGFNKGFELLKKLRKAR</sequence>
<evidence type="ECO:0000313" key="4">
    <source>
        <dbReference type="Proteomes" id="UP000274483"/>
    </source>
</evidence>
<organism evidence="3 4">
    <name type="scientific">Kaistella daneshvariae</name>
    <dbReference type="NCBI Taxonomy" id="2487074"/>
    <lineage>
        <taxon>Bacteria</taxon>
        <taxon>Pseudomonadati</taxon>
        <taxon>Bacteroidota</taxon>
        <taxon>Flavobacteriia</taxon>
        <taxon>Flavobacteriales</taxon>
        <taxon>Weeksellaceae</taxon>
        <taxon>Chryseobacterium group</taxon>
        <taxon>Kaistella</taxon>
    </lineage>
</organism>
<reference evidence="3 4" key="1">
    <citation type="submission" date="2018-11" db="EMBL/GenBank/DDBJ databases">
        <title>Proposal to divide the Flavobacteriaceae and reorganize its genera based on Amino Acid Identity values calculated from whole genome sequences.</title>
        <authorList>
            <person name="Nicholson A.C."/>
            <person name="Gulvik C.A."/>
            <person name="Whitney A.M."/>
            <person name="Humrighouse B.W."/>
            <person name="Bell M."/>
            <person name="Holmes B."/>
            <person name="Steigerwalt A.G."/>
            <person name="Villarma A."/>
            <person name="Sheth M."/>
            <person name="Batra D."/>
            <person name="Pryor J."/>
            <person name="Bernardet J.-F."/>
            <person name="Hugo C."/>
            <person name="Kampfer P."/>
            <person name="Newman J.D."/>
            <person name="McQuiston J.R."/>
        </authorList>
    </citation>
    <scope>NUCLEOTIDE SEQUENCE [LARGE SCALE GENOMIC DNA]</scope>
    <source>
        <strain evidence="3 4">H3001</strain>
    </source>
</reference>
<dbReference type="RefSeq" id="WP_124758115.1">
    <property type="nucleotide sequence ID" value="NZ_CP034158.1"/>
</dbReference>